<feature type="region of interest" description="Disordered" evidence="1">
    <location>
        <begin position="1"/>
        <end position="38"/>
    </location>
</feature>
<dbReference type="EMBL" id="JARAWN010000324">
    <property type="protein sequence ID" value="MDX3134768.1"/>
    <property type="molecule type" value="Genomic_DNA"/>
</dbReference>
<evidence type="ECO:0000313" key="2">
    <source>
        <dbReference type="EMBL" id="MDX3134768.1"/>
    </source>
</evidence>
<protein>
    <submittedName>
        <fullName evidence="2">Uncharacterized protein</fullName>
    </submittedName>
</protein>
<dbReference type="Proteomes" id="UP001273589">
    <property type="component" value="Unassembled WGS sequence"/>
</dbReference>
<evidence type="ECO:0000256" key="1">
    <source>
        <dbReference type="SAM" id="MobiDB-lite"/>
    </source>
</evidence>
<dbReference type="RefSeq" id="WP_319696956.1">
    <property type="nucleotide sequence ID" value="NZ_JARAWN010000324.1"/>
</dbReference>
<reference evidence="2" key="1">
    <citation type="journal article" date="2023" name="Microb. Genom.">
        <title>Mesoterricola silvestris gen. nov., sp. nov., Mesoterricola sediminis sp. nov., Geothrix oryzae sp. nov., Geothrix edaphica sp. nov., Geothrix rubra sp. nov., and Geothrix limicola sp. nov., six novel members of Acidobacteriota isolated from soils.</title>
        <authorList>
            <person name="Weisberg A.J."/>
            <person name="Pearce E."/>
            <person name="Kramer C.G."/>
            <person name="Chang J.H."/>
            <person name="Clarke C.R."/>
        </authorList>
    </citation>
    <scope>NUCLEOTIDE SEQUENCE</scope>
    <source>
        <strain evidence="2">ND06-05F</strain>
    </source>
</reference>
<evidence type="ECO:0000313" key="3">
    <source>
        <dbReference type="Proteomes" id="UP001273589"/>
    </source>
</evidence>
<accession>A0AAJ2PWY0</accession>
<gene>
    <name evidence="2" type="ORF">PV367_34425</name>
</gene>
<comment type="caution">
    <text evidence="2">The sequence shown here is derived from an EMBL/GenBank/DDBJ whole genome shotgun (WGS) entry which is preliminary data.</text>
</comment>
<dbReference type="AlphaFoldDB" id="A0AAJ2PWY0"/>
<proteinExistence type="predicted"/>
<sequence>MDSPQQNAIGEPEVIEGFPESSVPDAPGDEAPSAPRTPRGKAWVWGGLGGVVAASVVWGSGVYAFGLPGTPDTVGYRVEDKLCDRTLWPGLSTRFVKGTDWLSSVTKHPAMDTADCFGEMYTLGEGMHSGQLQFSVVLHKQTDTTAEFEARRAATRKRFAAGGGGGETVVHPVPGLADHAYLVTNDFGSGSHWMQLNVLDGRAEFTLGLSTRALGDEPPPPTPKELEPLLIKDMKDVMSSLRRSG</sequence>
<organism evidence="2 3">
    <name type="scientific">Streptomyces europaeiscabiei</name>
    <dbReference type="NCBI Taxonomy" id="146819"/>
    <lineage>
        <taxon>Bacteria</taxon>
        <taxon>Bacillati</taxon>
        <taxon>Actinomycetota</taxon>
        <taxon>Actinomycetes</taxon>
        <taxon>Kitasatosporales</taxon>
        <taxon>Streptomycetaceae</taxon>
        <taxon>Streptomyces</taxon>
    </lineage>
</organism>
<name>A0AAJ2PWY0_9ACTN</name>